<dbReference type="PANTHER" id="PTHR12811:SF0">
    <property type="entry name" value="VACUOLAR PROTEIN SORTING-ASSOCIATED PROTEIN 16 HOMOLOG"/>
    <property type="match status" value="1"/>
</dbReference>
<dbReference type="InterPro" id="IPR036322">
    <property type="entry name" value="WD40_repeat_dom_sf"/>
</dbReference>
<feature type="domain" description="Vps16 C-terminal" evidence="3">
    <location>
        <begin position="524"/>
        <end position="590"/>
    </location>
</feature>
<proteinExistence type="inferred from homology"/>
<name>A0ABY6K2H8_9ARAC</name>
<dbReference type="InterPro" id="IPR006925">
    <property type="entry name" value="Vps16_C"/>
</dbReference>
<dbReference type="SUPFAM" id="SSF50978">
    <property type="entry name" value="WD40 repeat-like"/>
    <property type="match status" value="1"/>
</dbReference>
<feature type="domain" description="Vps16 N-terminal" evidence="4">
    <location>
        <begin position="43"/>
        <end position="298"/>
    </location>
</feature>
<evidence type="ECO:0000256" key="1">
    <source>
        <dbReference type="ARBA" id="ARBA00009250"/>
    </source>
</evidence>
<dbReference type="Pfam" id="PF04840">
    <property type="entry name" value="Vps16_C"/>
    <property type="match status" value="1"/>
</dbReference>
<gene>
    <name evidence="5" type="ORF">LAZ67_2000920</name>
</gene>
<evidence type="ECO:0000256" key="2">
    <source>
        <dbReference type="ARBA" id="ARBA00017947"/>
    </source>
</evidence>
<feature type="domain" description="Vps16 N-terminal" evidence="4">
    <location>
        <begin position="314"/>
        <end position="422"/>
    </location>
</feature>
<evidence type="ECO:0000313" key="5">
    <source>
        <dbReference type="EMBL" id="UYV62514.1"/>
    </source>
</evidence>
<dbReference type="InterPro" id="IPR006926">
    <property type="entry name" value="Vps16_N"/>
</dbReference>
<protein>
    <recommendedName>
        <fullName evidence="2">Vacuolar protein sorting-associated protein 16 homolog</fullName>
    </recommendedName>
</protein>
<reference evidence="5 6" key="1">
    <citation type="submission" date="2022-01" db="EMBL/GenBank/DDBJ databases">
        <title>A chromosomal length assembly of Cordylochernes scorpioides.</title>
        <authorList>
            <person name="Zeh D."/>
            <person name="Zeh J."/>
        </authorList>
    </citation>
    <scope>NUCLEOTIDE SEQUENCE [LARGE SCALE GENOMIC DNA]</scope>
    <source>
        <strain evidence="5">IN4F17</strain>
        <tissue evidence="5">Whole Body</tissue>
    </source>
</reference>
<sequence length="604" mass="67544">MEQQLPARMSLDVTGVFFTRHQLSAWKSGVINCLGFWAKGGLKVELFSMLWNCNFSPADYLIASGQNGGPIALIRNDKRGLRFAGMADQKQIIYIYSGSGTLISSFLWNSGPFLDFGWSTDEDLICVQENGTTLVYDIFGNFYFRVLECRFFTSQMGTGLAVLGSNYKIYYVTNINDPRRKLVEIPGLDGPPTCWEVVSGQDRELMFMVARDTKLYIYDPVERKCRTLTTLSRELLVERIPTNQRTLLQGSTTMPGGGSVEFNAPINSIVALAVSMNQQHLALLADTGALWIGSLDLQVWEWSRGWILAEHPAVELDGIRIISSLTHELLHCVPQAITDIFKIASLEPGALLMEASKEFRMKSPKADEYLRMVREKNQLELAVTQCIEAAGHELDPQRQKKLLRAASFGKCFLPEISPEPFVTTCRKLRVLNAIRVHTIGLPLTWTQLPRLEHLTIPKLVDRLVRLRHYYLAIKICHYLNIPESRGSSHVLSQWALYKVETCKTNNPGALAKEIADKLGHAPGISYSEIAAHARDLGNPNLAIKLLDYESRASEQVPLLAKLKQDHQAMEKAISSGDSDLGTDSFILLSLSISTVSSLTCVQMF</sequence>
<accession>A0ABY6K2H8</accession>
<keyword evidence="6" id="KW-1185">Reference proteome</keyword>
<dbReference type="PIRSF" id="PIRSF007949">
    <property type="entry name" value="VPS16"/>
    <property type="match status" value="1"/>
</dbReference>
<dbReference type="Pfam" id="PF04841">
    <property type="entry name" value="Vps16_N"/>
    <property type="match status" value="2"/>
</dbReference>
<dbReference type="PANTHER" id="PTHR12811">
    <property type="entry name" value="VACUOLAR PROTEIN SORTING VPS16"/>
    <property type="match status" value="1"/>
</dbReference>
<evidence type="ECO:0000259" key="3">
    <source>
        <dbReference type="Pfam" id="PF04840"/>
    </source>
</evidence>
<organism evidence="5 6">
    <name type="scientific">Cordylochernes scorpioides</name>
    <dbReference type="NCBI Taxonomy" id="51811"/>
    <lineage>
        <taxon>Eukaryota</taxon>
        <taxon>Metazoa</taxon>
        <taxon>Ecdysozoa</taxon>
        <taxon>Arthropoda</taxon>
        <taxon>Chelicerata</taxon>
        <taxon>Arachnida</taxon>
        <taxon>Pseudoscorpiones</taxon>
        <taxon>Cheliferoidea</taxon>
        <taxon>Chernetidae</taxon>
        <taxon>Cordylochernes</taxon>
    </lineage>
</organism>
<dbReference type="EMBL" id="CP092864">
    <property type="protein sequence ID" value="UYV62514.1"/>
    <property type="molecule type" value="Genomic_DNA"/>
</dbReference>
<dbReference type="InterPro" id="IPR016534">
    <property type="entry name" value="VPS16"/>
</dbReference>
<evidence type="ECO:0000259" key="4">
    <source>
        <dbReference type="Pfam" id="PF04841"/>
    </source>
</evidence>
<comment type="similarity">
    <text evidence="1">Belongs to the VPS16 family.</text>
</comment>
<dbReference type="Proteomes" id="UP001235939">
    <property type="component" value="Chromosome 02"/>
</dbReference>
<evidence type="ECO:0000313" key="6">
    <source>
        <dbReference type="Proteomes" id="UP001235939"/>
    </source>
</evidence>